<evidence type="ECO:0000256" key="3">
    <source>
        <dbReference type="ARBA" id="ARBA00022692"/>
    </source>
</evidence>
<comment type="subcellular location">
    <subcellularLocation>
        <location evidence="6">Cell membrane</location>
        <topology evidence="6">Multi-pass membrane protein</topology>
    </subcellularLocation>
    <subcellularLocation>
        <location evidence="1">Membrane</location>
        <topology evidence="1">Multi-pass membrane protein</topology>
    </subcellularLocation>
</comment>
<comment type="caution">
    <text evidence="7">The sequence shown here is derived from an EMBL/GenBank/DDBJ whole genome shotgun (WGS) entry which is preliminary data.</text>
</comment>
<feature type="transmembrane region" description="Helical" evidence="6">
    <location>
        <begin position="105"/>
        <end position="123"/>
    </location>
</feature>
<reference evidence="7 8" key="1">
    <citation type="submission" date="2023-07" db="EMBL/GenBank/DDBJ databases">
        <title>Genomic Encyclopedia of Type Strains, Phase IV (KMG-IV): sequencing the most valuable type-strain genomes for metagenomic binning, comparative biology and taxonomic classification.</title>
        <authorList>
            <person name="Goeker M."/>
        </authorList>
    </citation>
    <scope>NUCLEOTIDE SEQUENCE [LARGE SCALE GENOMIC DNA]</scope>
    <source>
        <strain evidence="7 8">DSM 27848</strain>
    </source>
</reference>
<feature type="transmembrane region" description="Helical" evidence="6">
    <location>
        <begin position="207"/>
        <end position="228"/>
    </location>
</feature>
<feature type="transmembrane region" description="Helical" evidence="6">
    <location>
        <begin position="79"/>
        <end position="98"/>
    </location>
</feature>
<accession>A0ABU0D3X5</accession>
<feature type="transmembrane region" description="Helical" evidence="6">
    <location>
        <begin position="40"/>
        <end position="67"/>
    </location>
</feature>
<evidence type="ECO:0000256" key="1">
    <source>
        <dbReference type="ARBA" id="ARBA00004141"/>
    </source>
</evidence>
<dbReference type="EMBL" id="JAUSUO010000003">
    <property type="protein sequence ID" value="MDQ0343107.1"/>
    <property type="molecule type" value="Genomic_DNA"/>
</dbReference>
<gene>
    <name evidence="7" type="ORF">J2S14_001921</name>
</gene>
<dbReference type="InterPro" id="IPR051598">
    <property type="entry name" value="TSUP/Inactive_protease-like"/>
</dbReference>
<keyword evidence="6" id="KW-1003">Cell membrane</keyword>
<evidence type="ECO:0000256" key="4">
    <source>
        <dbReference type="ARBA" id="ARBA00022989"/>
    </source>
</evidence>
<evidence type="ECO:0000256" key="2">
    <source>
        <dbReference type="ARBA" id="ARBA00009142"/>
    </source>
</evidence>
<sequence length="256" mass="26994">MDYIIIIFFIGFIGSFISGMLGIGGSIIKYPMLLFIPPLFGLAAFTAHEVAGISAIQVFFATIGGVWAYRKGGYLNKKLIIYMGVSILIGSFLGGFGSKLMSENGINLIYGILALLAAVMMFIPKKGIDDTPHSEVVFNKWLAAGLAFIVGIGAGIVGAAGAFLLVPIMLVVLKIPTRMTIASSLAITFISSIGSTVGKITTGQVDYFPALIMVIASLIAAPIGATVGKKMNTKVLQIMLAVLILATAIKIWIDIL</sequence>
<feature type="transmembrane region" description="Helical" evidence="6">
    <location>
        <begin position="6"/>
        <end position="28"/>
    </location>
</feature>
<feature type="transmembrane region" description="Helical" evidence="6">
    <location>
        <begin position="143"/>
        <end position="173"/>
    </location>
</feature>
<evidence type="ECO:0000256" key="5">
    <source>
        <dbReference type="ARBA" id="ARBA00023136"/>
    </source>
</evidence>
<dbReference type="RefSeq" id="WP_244681337.1">
    <property type="nucleotide sequence ID" value="NZ_JALIRM010000005.1"/>
</dbReference>
<evidence type="ECO:0000313" key="8">
    <source>
        <dbReference type="Proteomes" id="UP001232343"/>
    </source>
</evidence>
<dbReference type="PANTHER" id="PTHR43701">
    <property type="entry name" value="MEMBRANE TRANSPORTER PROTEIN MJ0441-RELATED"/>
    <property type="match status" value="1"/>
</dbReference>
<comment type="similarity">
    <text evidence="2 6">Belongs to the 4-toluene sulfonate uptake permease (TSUP) (TC 2.A.102) family.</text>
</comment>
<keyword evidence="5 6" id="KW-0472">Membrane</keyword>
<keyword evidence="8" id="KW-1185">Reference proteome</keyword>
<organism evidence="7 8">
    <name type="scientific">Lederbergia wuyishanensis</name>
    <dbReference type="NCBI Taxonomy" id="1347903"/>
    <lineage>
        <taxon>Bacteria</taxon>
        <taxon>Bacillati</taxon>
        <taxon>Bacillota</taxon>
        <taxon>Bacilli</taxon>
        <taxon>Bacillales</taxon>
        <taxon>Bacillaceae</taxon>
        <taxon>Lederbergia</taxon>
    </lineage>
</organism>
<protein>
    <recommendedName>
        <fullName evidence="6">Probable membrane transporter protein</fullName>
    </recommendedName>
</protein>
<proteinExistence type="inferred from homology"/>
<dbReference type="PANTHER" id="PTHR43701:SF13">
    <property type="entry name" value="MEMBRANE TRANSPORTER PROTEIN YRKJ-RELATED"/>
    <property type="match status" value="1"/>
</dbReference>
<keyword evidence="4 6" id="KW-1133">Transmembrane helix</keyword>
<dbReference type="Pfam" id="PF01925">
    <property type="entry name" value="TauE"/>
    <property type="match status" value="1"/>
</dbReference>
<name>A0ABU0D3X5_9BACI</name>
<dbReference type="Proteomes" id="UP001232343">
    <property type="component" value="Unassembled WGS sequence"/>
</dbReference>
<evidence type="ECO:0000256" key="6">
    <source>
        <dbReference type="RuleBase" id="RU363041"/>
    </source>
</evidence>
<feature type="transmembrane region" description="Helical" evidence="6">
    <location>
        <begin position="235"/>
        <end position="253"/>
    </location>
</feature>
<dbReference type="InterPro" id="IPR002781">
    <property type="entry name" value="TM_pro_TauE-like"/>
</dbReference>
<evidence type="ECO:0000313" key="7">
    <source>
        <dbReference type="EMBL" id="MDQ0343107.1"/>
    </source>
</evidence>
<keyword evidence="3 6" id="KW-0812">Transmembrane</keyword>
<feature type="transmembrane region" description="Helical" evidence="6">
    <location>
        <begin position="180"/>
        <end position="201"/>
    </location>
</feature>